<dbReference type="AlphaFoldDB" id="A0A563DAB7"/>
<evidence type="ECO:0000313" key="1">
    <source>
        <dbReference type="EMBL" id="TWP26871.1"/>
    </source>
</evidence>
<dbReference type="Proteomes" id="UP000319499">
    <property type="component" value="Unassembled WGS sequence"/>
</dbReference>
<evidence type="ECO:0008006" key="3">
    <source>
        <dbReference type="Google" id="ProtNLM"/>
    </source>
</evidence>
<dbReference type="SUPFAM" id="SSF56935">
    <property type="entry name" value="Porins"/>
    <property type="match status" value="1"/>
</dbReference>
<organism evidence="1 2">
    <name type="scientific">Apibacter muscae</name>
    <dbReference type="NCBI Taxonomy" id="2509004"/>
    <lineage>
        <taxon>Bacteria</taxon>
        <taxon>Pseudomonadati</taxon>
        <taxon>Bacteroidota</taxon>
        <taxon>Flavobacteriia</taxon>
        <taxon>Flavobacteriales</taxon>
        <taxon>Weeksellaceae</taxon>
        <taxon>Apibacter</taxon>
    </lineage>
</organism>
<dbReference type="RefSeq" id="WP_146293434.1">
    <property type="nucleotide sequence ID" value="NZ_SELH01000025.1"/>
</dbReference>
<keyword evidence="2" id="KW-1185">Reference proteome</keyword>
<sequence length="602" mass="68088">MKITTTKNKQRIRRTSTYFLRIQYVLSGIGLFLGGCLQAQDLDFEAMSQATDLKINGAVTANSVFYNSNQRSSREPFTYYLQGNINLSWLTFSMPISYSLTNQGNELNYQVPYKFNRLSIHPKWKWITAHIGDASMSFSPYTLDGHQFTGAGLELTPEGPLNISVMGGQLLKAVKPDEFQPQTLPTFRRMGYGVKTSWEKEIYKIQFSGFYGRDEKNSLPYIPDDRGVTPKENLALSLGGELAITKDIKLSAEYGSSAITRDTRDASSSYRRGLSGLFIGNPKNSTQYYSAYKAGLEFRVEKMQWGVGYERVDPGYETLGAYYFTNDFENITVHGSRPFLNDRLNIAFNLGYQRDNLENTKEQNTRRIVGAVNASLQLSEKLNFTGSYSNFTTYTNQRLNQFDQINHYYDPEQEYLQTFRYEQLSQNANINANWNISAKDKLSQNFNFNYSLAASANKTDGVIRRGQASNFHNFSTAYNLTFPQKNLSISTLLNYTYVDITDNDSRSWGPSVTLNKKLLNQTLNTNIGVSYNTSESKQANSQIINLRGGATYTLFKKHNFNLTGIYLIKSGGTTADLNELTVTFGYGYSFDLGSPKGKPNNN</sequence>
<dbReference type="EMBL" id="SELH01000025">
    <property type="protein sequence ID" value="TWP26871.1"/>
    <property type="molecule type" value="Genomic_DNA"/>
</dbReference>
<accession>A0A563DAB7</accession>
<protein>
    <recommendedName>
        <fullName evidence="3">Outer membrane protein beta-barrel domain-containing protein</fullName>
    </recommendedName>
</protein>
<dbReference type="OrthoDB" id="1091532at2"/>
<reference evidence="1 2" key="1">
    <citation type="submission" date="2019-02" db="EMBL/GenBank/DDBJ databases">
        <title>Apibacter muscae sp. nov.: a novel member of the house fly microbiota.</title>
        <authorList>
            <person name="Park R."/>
        </authorList>
    </citation>
    <scope>NUCLEOTIDE SEQUENCE [LARGE SCALE GENOMIC DNA]</scope>
    <source>
        <strain evidence="1 2">AL1</strain>
    </source>
</reference>
<evidence type="ECO:0000313" key="2">
    <source>
        <dbReference type="Proteomes" id="UP000319499"/>
    </source>
</evidence>
<proteinExistence type="predicted"/>
<gene>
    <name evidence="1" type="ORF">ETU09_09970</name>
</gene>
<comment type="caution">
    <text evidence="1">The sequence shown here is derived from an EMBL/GenBank/DDBJ whole genome shotgun (WGS) entry which is preliminary data.</text>
</comment>
<name>A0A563DAB7_9FLAO</name>